<dbReference type="RefSeq" id="WP_188469767.1">
    <property type="nucleotide sequence ID" value="NZ_BMFZ01000001.1"/>
</dbReference>
<evidence type="ECO:0000313" key="3">
    <source>
        <dbReference type="Proteomes" id="UP000627464"/>
    </source>
</evidence>
<organism evidence="2 3">
    <name type="scientific">Hafnia psychrotolerans</name>
    <dbReference type="NCBI Taxonomy" id="1477018"/>
    <lineage>
        <taxon>Bacteria</taxon>
        <taxon>Pseudomonadati</taxon>
        <taxon>Pseudomonadota</taxon>
        <taxon>Gammaproteobacteria</taxon>
        <taxon>Enterobacterales</taxon>
        <taxon>Hafniaceae</taxon>
        <taxon>Hafnia</taxon>
    </lineage>
</organism>
<evidence type="ECO:0000256" key="1">
    <source>
        <dbReference type="SAM" id="Phobius"/>
    </source>
</evidence>
<feature type="transmembrane region" description="Helical" evidence="1">
    <location>
        <begin position="126"/>
        <end position="147"/>
    </location>
</feature>
<keyword evidence="3" id="KW-1185">Reference proteome</keyword>
<feature type="transmembrane region" description="Helical" evidence="1">
    <location>
        <begin position="76"/>
        <end position="94"/>
    </location>
</feature>
<keyword evidence="1" id="KW-0812">Transmembrane</keyword>
<dbReference type="Proteomes" id="UP000627464">
    <property type="component" value="Unassembled WGS sequence"/>
</dbReference>
<proteinExistence type="predicted"/>
<dbReference type="InterPro" id="IPR018729">
    <property type="entry name" value="DUF2269_transmembrane"/>
</dbReference>
<accession>A0ABQ1FVE0</accession>
<keyword evidence="1" id="KW-0472">Membrane</keyword>
<protein>
    <recommendedName>
        <fullName evidence="4">DUF2269 family protein</fullName>
    </recommendedName>
</protein>
<gene>
    <name evidence="2" type="ORF">GCM10011328_03240</name>
</gene>
<dbReference type="EMBL" id="BMFZ01000001">
    <property type="protein sequence ID" value="GGA31848.1"/>
    <property type="molecule type" value="Genomic_DNA"/>
</dbReference>
<evidence type="ECO:0008006" key="4">
    <source>
        <dbReference type="Google" id="ProtNLM"/>
    </source>
</evidence>
<feature type="transmembrane region" description="Helical" evidence="1">
    <location>
        <begin position="6"/>
        <end position="27"/>
    </location>
</feature>
<keyword evidence="1" id="KW-1133">Transmembrane helix</keyword>
<comment type="caution">
    <text evidence="2">The sequence shown here is derived from an EMBL/GenBank/DDBJ whole genome shotgun (WGS) entry which is preliminary data.</text>
</comment>
<feature type="transmembrane region" description="Helical" evidence="1">
    <location>
        <begin position="51"/>
        <end position="70"/>
    </location>
</feature>
<reference evidence="3" key="1">
    <citation type="journal article" date="2019" name="Int. J. Syst. Evol. Microbiol.">
        <title>The Global Catalogue of Microorganisms (GCM) 10K type strain sequencing project: providing services to taxonomists for standard genome sequencing and annotation.</title>
        <authorList>
            <consortium name="The Broad Institute Genomics Platform"/>
            <consortium name="The Broad Institute Genome Sequencing Center for Infectious Disease"/>
            <person name="Wu L."/>
            <person name="Ma J."/>
        </authorList>
    </citation>
    <scope>NUCLEOTIDE SEQUENCE [LARGE SCALE GENOMIC DNA]</scope>
    <source>
        <strain evidence="3">CGMCC 1.12806</strain>
    </source>
</reference>
<name>A0ABQ1FVE0_9GAMM</name>
<dbReference type="Pfam" id="PF10027">
    <property type="entry name" value="DUF2269"/>
    <property type="match status" value="1"/>
</dbReference>
<sequence>MNYDLIKVVHVLAAVVAVGPMIFAPWLSRRLKNCHADNKAWLLSGLNTTDTYYNIAGWVLILTGIGMFYLQDWHRIFQLWFILSVVIFIFDSIVEKRIRDPANDALANLQPSDSQWSENTDRLHQAVTAQMLSTVLIFVIMLVHSQLNFNLLDATPFSR</sequence>
<evidence type="ECO:0000313" key="2">
    <source>
        <dbReference type="EMBL" id="GGA31848.1"/>
    </source>
</evidence>